<feature type="chain" id="PRO_5036164006" evidence="1">
    <location>
        <begin position="21"/>
        <end position="214"/>
    </location>
</feature>
<evidence type="ECO:0000313" key="16">
    <source>
        <dbReference type="Proteomes" id="UP000441208"/>
    </source>
</evidence>
<dbReference type="EMBL" id="QXGB01005735">
    <property type="protein sequence ID" value="KAE9162357.1"/>
    <property type="molecule type" value="Genomic_DNA"/>
</dbReference>
<dbReference type="EMBL" id="QXGD01005370">
    <property type="protein sequence ID" value="KAE9166413.1"/>
    <property type="molecule type" value="Genomic_DNA"/>
</dbReference>
<dbReference type="EMBL" id="QXGE01006063">
    <property type="protein sequence ID" value="KAE9266000.1"/>
    <property type="molecule type" value="Genomic_DNA"/>
</dbReference>
<comment type="caution">
    <text evidence="3">The sequence shown here is derived from an EMBL/GenBank/DDBJ whole genome shotgun (WGS) entry which is preliminary data.</text>
</comment>
<evidence type="ECO:0000313" key="19">
    <source>
        <dbReference type="Proteomes" id="UP000488956"/>
    </source>
</evidence>
<dbReference type="EMBL" id="QXGA01006037">
    <property type="protein sequence ID" value="KAE9064622.1"/>
    <property type="molecule type" value="Genomic_DNA"/>
</dbReference>
<sequence length="214" mass="22674">MKLSALLSVILATKMYLVAAQTVDNSTSTPSPCNEQCEDFDQYCEISTGVCRGPSYDGECFNPATGAFQDGCDQGFACIDNKCDFQEATEADSNSASGCSDSTQCSVFGEYCDSSLNECRAPVDGECYNAASAAFQDGCADGYECLDGLCQVVTATADNSVCYLICSTGEYCENGTDECRAPNYDGECFNPATGQYQNGCDPGFTCSNNQCSYA</sequence>
<evidence type="ECO:0000313" key="15">
    <source>
        <dbReference type="Proteomes" id="UP000440732"/>
    </source>
</evidence>
<dbReference type="Proteomes" id="UP000437068">
    <property type="component" value="Unassembled WGS sequence"/>
</dbReference>
<dbReference type="OrthoDB" id="118658at2759"/>
<dbReference type="Proteomes" id="UP000433483">
    <property type="component" value="Unassembled WGS sequence"/>
</dbReference>
<dbReference type="EMBL" id="QXFW01005976">
    <property type="protein sequence ID" value="KAE8960469.1"/>
    <property type="molecule type" value="Genomic_DNA"/>
</dbReference>
<dbReference type="EMBL" id="QXFX01005018">
    <property type="protein sequence ID" value="KAE9062011.1"/>
    <property type="molecule type" value="Genomic_DNA"/>
</dbReference>
<feature type="signal peptide" evidence="1">
    <location>
        <begin position="1"/>
        <end position="20"/>
    </location>
</feature>
<dbReference type="Proteomes" id="UP000460718">
    <property type="component" value="Unassembled WGS sequence"/>
</dbReference>
<evidence type="ECO:0000313" key="2">
    <source>
        <dbReference type="EMBL" id="KAE8918636.1"/>
    </source>
</evidence>
<gene>
    <name evidence="10" type="ORF">PF001_g30658</name>
    <name evidence="8" type="ORF">PF002_g31120</name>
    <name evidence="9" type="ORF">PF004_g29050</name>
    <name evidence="7" type="ORF">PF005_g30881</name>
    <name evidence="6" type="ORF">PF006_g30651</name>
    <name evidence="4" type="ORF">PF007_g30549</name>
    <name evidence="2" type="ORF">PF009_g31050</name>
    <name evidence="5" type="ORF">PF010_g29585</name>
    <name evidence="3" type="ORF">PF011_g30082</name>
</gene>
<evidence type="ECO:0000313" key="6">
    <source>
        <dbReference type="EMBL" id="KAE9064622.1"/>
    </source>
</evidence>
<dbReference type="AlphaFoldDB" id="A0A6A3GTU9"/>
<evidence type="ECO:0000313" key="14">
    <source>
        <dbReference type="Proteomes" id="UP000440367"/>
    </source>
</evidence>
<evidence type="ECO:0000313" key="18">
    <source>
        <dbReference type="Proteomes" id="UP000476176"/>
    </source>
</evidence>
<evidence type="ECO:0000313" key="12">
    <source>
        <dbReference type="Proteomes" id="UP000433483"/>
    </source>
</evidence>
<evidence type="ECO:0000313" key="8">
    <source>
        <dbReference type="EMBL" id="KAE9166413.1"/>
    </source>
</evidence>
<evidence type="ECO:0000313" key="11">
    <source>
        <dbReference type="Proteomes" id="UP000429523"/>
    </source>
</evidence>
<evidence type="ECO:0000313" key="5">
    <source>
        <dbReference type="EMBL" id="KAE9062011.1"/>
    </source>
</evidence>
<keyword evidence="1" id="KW-0732">Signal</keyword>
<dbReference type="Proteomes" id="UP000476176">
    <property type="component" value="Unassembled WGS sequence"/>
</dbReference>
<evidence type="ECO:0000313" key="17">
    <source>
        <dbReference type="Proteomes" id="UP000460718"/>
    </source>
</evidence>
<evidence type="ECO:0000313" key="10">
    <source>
        <dbReference type="EMBL" id="KAE9266000.1"/>
    </source>
</evidence>
<dbReference type="EMBL" id="QXFZ01005566">
    <property type="protein sequence ID" value="KAE9060592.1"/>
    <property type="molecule type" value="Genomic_DNA"/>
</dbReference>
<reference evidence="17 18" key="1">
    <citation type="submission" date="2018-09" db="EMBL/GenBank/DDBJ databases">
        <title>Genomic investigation of the strawberry pathogen Phytophthora fragariae indicates pathogenicity is determined by transcriptional variation in three key races.</title>
        <authorList>
            <person name="Adams T.M."/>
            <person name="Armitage A.D."/>
            <person name="Sobczyk M.K."/>
            <person name="Bates H.J."/>
            <person name="Dunwell J.M."/>
            <person name="Nellist C.F."/>
            <person name="Harrison R.J."/>
        </authorList>
    </citation>
    <scope>NUCLEOTIDE SEQUENCE [LARGE SCALE GENOMIC DNA]</scope>
    <source>
        <strain evidence="10 13">A4</strain>
        <strain evidence="8 14">BC-1</strain>
        <strain evidence="9 18">BC-23</strain>
        <strain evidence="7 12">NOV-27</strain>
        <strain evidence="6 15">NOV-5</strain>
        <strain evidence="4 16">NOV-71</strain>
        <strain evidence="2 11">NOV-9</strain>
        <strain evidence="5 19">ONT-3</strain>
        <strain evidence="3 17">SCRP245</strain>
    </source>
</reference>
<dbReference type="EMBL" id="QXGF01005478">
    <property type="protein sequence ID" value="KAE8918636.1"/>
    <property type="molecule type" value="Genomic_DNA"/>
</dbReference>
<dbReference type="EMBL" id="QXGC01005039">
    <property type="protein sequence ID" value="KAE9166770.1"/>
    <property type="molecule type" value="Genomic_DNA"/>
</dbReference>
<name>A0A6A3GTU9_9STRA</name>
<proteinExistence type="predicted"/>
<organism evidence="3 17">
    <name type="scientific">Phytophthora fragariae</name>
    <dbReference type="NCBI Taxonomy" id="53985"/>
    <lineage>
        <taxon>Eukaryota</taxon>
        <taxon>Sar</taxon>
        <taxon>Stramenopiles</taxon>
        <taxon>Oomycota</taxon>
        <taxon>Peronosporomycetes</taxon>
        <taxon>Peronosporales</taxon>
        <taxon>Peronosporaceae</taxon>
        <taxon>Phytophthora</taxon>
    </lineage>
</organism>
<accession>A0A6A3GTU9</accession>
<dbReference type="Proteomes" id="UP000441208">
    <property type="component" value="Unassembled WGS sequence"/>
</dbReference>
<evidence type="ECO:0000313" key="4">
    <source>
        <dbReference type="EMBL" id="KAE9060592.1"/>
    </source>
</evidence>
<evidence type="ECO:0000256" key="1">
    <source>
        <dbReference type="SAM" id="SignalP"/>
    </source>
</evidence>
<dbReference type="Proteomes" id="UP000429523">
    <property type="component" value="Unassembled WGS sequence"/>
</dbReference>
<evidence type="ECO:0000313" key="3">
    <source>
        <dbReference type="EMBL" id="KAE8960469.1"/>
    </source>
</evidence>
<evidence type="ECO:0000313" key="13">
    <source>
        <dbReference type="Proteomes" id="UP000437068"/>
    </source>
</evidence>
<protein>
    <submittedName>
        <fullName evidence="3">Uncharacterized protein</fullName>
    </submittedName>
</protein>
<evidence type="ECO:0000313" key="9">
    <source>
        <dbReference type="EMBL" id="KAE9166770.1"/>
    </source>
</evidence>
<dbReference type="Proteomes" id="UP000440732">
    <property type="component" value="Unassembled WGS sequence"/>
</dbReference>
<evidence type="ECO:0000313" key="7">
    <source>
        <dbReference type="EMBL" id="KAE9162357.1"/>
    </source>
</evidence>
<dbReference type="Proteomes" id="UP000488956">
    <property type="component" value="Unassembled WGS sequence"/>
</dbReference>
<dbReference type="Proteomes" id="UP000440367">
    <property type="component" value="Unassembled WGS sequence"/>
</dbReference>
<keyword evidence="12" id="KW-1185">Reference proteome</keyword>